<accession>A0A4Y8L6J9</accession>
<dbReference type="Proteomes" id="UP000297861">
    <property type="component" value="Unassembled WGS sequence"/>
</dbReference>
<evidence type="ECO:0000256" key="1">
    <source>
        <dbReference type="SAM" id="SignalP"/>
    </source>
</evidence>
<gene>
    <name evidence="2" type="ORF">E2605_03925</name>
</gene>
<dbReference type="AlphaFoldDB" id="A0A4Y8L6J9"/>
<keyword evidence="3" id="KW-1185">Reference proteome</keyword>
<comment type="caution">
    <text evidence="2">The sequence shown here is derived from an EMBL/GenBank/DDBJ whole genome shotgun (WGS) entry which is preliminary data.</text>
</comment>
<dbReference type="Pfam" id="PF16120">
    <property type="entry name" value="DUF4836"/>
    <property type="match status" value="1"/>
</dbReference>
<dbReference type="InterPro" id="IPR032276">
    <property type="entry name" value="DUF4836"/>
</dbReference>
<sequence length="544" mass="60208">MSLKKILFTLLVAVTVFSSCNQSSDLSNAIPADASYVVHINTKSLIEKSQYDIFSNPTVKQGINMYKVMLKDDSKIKFLDDFLKDANSLGLNLKNETYIFTNYKVYGVVLGVNDAKKVKDAISNLASVKEETIVKDGDFYLISPESEVCIAWNNSKLILLADIRKTYNDPGKESLDVVQMSKDLLVQSADKSINSNKSYVEFAKDQKDFSAFITMQGLDELESLSSYLPYGGYMALNPLKKALSQFEGVSTGVTASFEKGELVFNSKYYFTTPEVEQKFKEFASKMSGTIKGDHLKYLAADPVMLFSTNIKGAGIYSYIEELGLLNKLESTTEDILTKEQLGSLIKGCNGDVTFALTSFKKGQNSTNDTEIDEFEVSQNTTPECFFMMDIEKPSDVTDLIKKQITEGGLQCADLGDGKYSTKIDDKVTLYFGVNKNTFFVTNIESVFASLSNGNQTNRYADLIKAKSAVLYGDLGLIKDALGDTPDMAAYKNMLSFLSKYEYTVDNSNFTGKGKLEFADKSQNSLAVICKQIDAAISQLGSMFQ</sequence>
<keyword evidence="1" id="KW-0732">Signal</keyword>
<dbReference type="OrthoDB" id="993965at2"/>
<protein>
    <submittedName>
        <fullName evidence="2">DUF4836 family protein</fullName>
    </submittedName>
</protein>
<dbReference type="PROSITE" id="PS51257">
    <property type="entry name" value="PROKAR_LIPOPROTEIN"/>
    <property type="match status" value="1"/>
</dbReference>
<dbReference type="EMBL" id="SOML01000002">
    <property type="protein sequence ID" value="TFD97774.1"/>
    <property type="molecule type" value="Genomic_DNA"/>
</dbReference>
<reference evidence="2 3" key="1">
    <citation type="submission" date="2019-03" db="EMBL/GenBank/DDBJ databases">
        <title>San Antonio Military Medical Center submission to MRSN (WRAIR), pending publication.</title>
        <authorList>
            <person name="Blyth D.M."/>
            <person name="Mccarthy S.L."/>
            <person name="Schall S.E."/>
            <person name="Stam J.A."/>
            <person name="Ong A.C."/>
            <person name="Mcgann P.T."/>
        </authorList>
    </citation>
    <scope>NUCLEOTIDE SEQUENCE [LARGE SCALE GENOMIC DNA]</scope>
    <source>
        <strain evidence="2 3">MRSN571793</strain>
    </source>
</reference>
<feature type="chain" id="PRO_5021410385" evidence="1">
    <location>
        <begin position="24"/>
        <end position="544"/>
    </location>
</feature>
<organism evidence="2 3">
    <name type="scientific">Dysgonomonas capnocytophagoides</name>
    <dbReference type="NCBI Taxonomy" id="45254"/>
    <lineage>
        <taxon>Bacteria</taxon>
        <taxon>Pseudomonadati</taxon>
        <taxon>Bacteroidota</taxon>
        <taxon>Bacteroidia</taxon>
        <taxon>Bacteroidales</taxon>
        <taxon>Dysgonomonadaceae</taxon>
        <taxon>Dysgonomonas</taxon>
    </lineage>
</organism>
<evidence type="ECO:0000313" key="3">
    <source>
        <dbReference type="Proteomes" id="UP000297861"/>
    </source>
</evidence>
<feature type="signal peptide" evidence="1">
    <location>
        <begin position="1"/>
        <end position="23"/>
    </location>
</feature>
<proteinExistence type="predicted"/>
<name>A0A4Y8L6J9_9BACT</name>
<dbReference type="STRING" id="1121485.GCA_000426485_03345"/>
<evidence type="ECO:0000313" key="2">
    <source>
        <dbReference type="EMBL" id="TFD97774.1"/>
    </source>
</evidence>
<dbReference type="RefSeq" id="WP_134435567.1">
    <property type="nucleotide sequence ID" value="NZ_SOML01000002.1"/>
</dbReference>